<dbReference type="EMBL" id="CAHP01000014">
    <property type="protein sequence ID" value="CCG40840.1"/>
    <property type="molecule type" value="Genomic_DNA"/>
</dbReference>
<dbReference type="eggNOG" id="COG3162">
    <property type="taxonomic scope" value="Bacteria"/>
</dbReference>
<evidence type="ECO:0000313" key="3">
    <source>
        <dbReference type="Proteomes" id="UP000004169"/>
    </source>
</evidence>
<gene>
    <name evidence="2" type="ORF">PHAMO_210351</name>
</gene>
<dbReference type="Pfam" id="PF04341">
    <property type="entry name" value="DUF485"/>
    <property type="match status" value="1"/>
</dbReference>
<protein>
    <submittedName>
        <fullName evidence="2">Predicted membrane protein</fullName>
    </submittedName>
</protein>
<dbReference type="GO" id="GO:0005886">
    <property type="term" value="C:plasma membrane"/>
    <property type="evidence" value="ECO:0007669"/>
    <property type="project" value="TreeGrafter"/>
</dbReference>
<dbReference type="InterPro" id="IPR052959">
    <property type="entry name" value="Inner_membrane_assoc"/>
</dbReference>
<evidence type="ECO:0000313" key="2">
    <source>
        <dbReference type="EMBL" id="CCG40840.1"/>
    </source>
</evidence>
<name>H8FR52_MAGML</name>
<sequence length="122" mass="13325">MIAAAAVARRIVEGKLSNTAQNLASAEKIRNNPKFRELVSKRTRFAWTLSVIVLVMYFGFIALIAFNKALLATPLGVGINTTIGFPLGVGVILGAVILTGIYVYRANGEFDELNRQIIEESR</sequence>
<dbReference type="InterPro" id="IPR007436">
    <property type="entry name" value="DUF485"/>
</dbReference>
<keyword evidence="1" id="KW-1133">Transmembrane helix</keyword>
<organism evidence="2 3">
    <name type="scientific">Magnetospirillum molischianum DSM 120</name>
    <dbReference type="NCBI Taxonomy" id="1150626"/>
    <lineage>
        <taxon>Bacteria</taxon>
        <taxon>Pseudomonadati</taxon>
        <taxon>Pseudomonadota</taxon>
        <taxon>Alphaproteobacteria</taxon>
        <taxon>Rhodospirillales</taxon>
        <taxon>Rhodospirillaceae</taxon>
        <taxon>Magnetospirillum</taxon>
    </lineage>
</organism>
<dbReference type="STRING" id="1150626.PHAMO_210351"/>
<comment type="caution">
    <text evidence="2">The sequence shown here is derived from an EMBL/GenBank/DDBJ whole genome shotgun (WGS) entry which is preliminary data.</text>
</comment>
<dbReference type="Proteomes" id="UP000004169">
    <property type="component" value="Unassembled WGS sequence"/>
</dbReference>
<dbReference type="PANTHER" id="PTHR38598">
    <property type="entry name" value="INNER MEMBRANE PROTEIN YJCH"/>
    <property type="match status" value="1"/>
</dbReference>
<dbReference type="SUPFAM" id="SSF82866">
    <property type="entry name" value="Multidrug efflux transporter AcrB transmembrane domain"/>
    <property type="match status" value="1"/>
</dbReference>
<keyword evidence="3" id="KW-1185">Reference proteome</keyword>
<dbReference type="PANTHER" id="PTHR38598:SF1">
    <property type="entry name" value="INNER MEMBRANE PROTEIN YJCH"/>
    <property type="match status" value="1"/>
</dbReference>
<dbReference type="OrthoDB" id="5297034at2"/>
<dbReference type="RefSeq" id="WP_002727446.1">
    <property type="nucleotide sequence ID" value="NZ_CAHP01000014.1"/>
</dbReference>
<dbReference type="AlphaFoldDB" id="H8FR52"/>
<reference evidence="2 3" key="1">
    <citation type="journal article" date="2012" name="J. Bacteriol.">
        <title>Draft Genome Sequence of the Purple Photosynthetic Bacterium Phaeospirillum molischianum DSM120, a Particularly Versatile Bacterium.</title>
        <authorList>
            <person name="Duquesne K."/>
            <person name="Prima V."/>
            <person name="Ji B."/>
            <person name="Rouy Z."/>
            <person name="Medigue C."/>
            <person name="Talla E."/>
            <person name="Sturgis J.N."/>
        </authorList>
    </citation>
    <scope>NUCLEOTIDE SEQUENCE [LARGE SCALE GENOMIC DNA]</scope>
    <source>
        <strain evidence="3">DSM120</strain>
    </source>
</reference>
<proteinExistence type="predicted"/>
<keyword evidence="1" id="KW-0472">Membrane</keyword>
<feature type="transmembrane region" description="Helical" evidence="1">
    <location>
        <begin position="45"/>
        <end position="65"/>
    </location>
</feature>
<feature type="transmembrane region" description="Helical" evidence="1">
    <location>
        <begin position="85"/>
        <end position="104"/>
    </location>
</feature>
<keyword evidence="1" id="KW-0812">Transmembrane</keyword>
<evidence type="ECO:0000256" key="1">
    <source>
        <dbReference type="SAM" id="Phobius"/>
    </source>
</evidence>
<accession>H8FR52</accession>